<protein>
    <recommendedName>
        <fullName evidence="7">Phosphodiesterase</fullName>
        <ecNumber evidence="7">3.1.4.-</ecNumber>
    </recommendedName>
</protein>
<dbReference type="PROSITE" id="PS51845">
    <property type="entry name" value="PDEASE_I_2"/>
    <property type="match status" value="1"/>
</dbReference>
<feature type="binding site" evidence="6">
    <location>
        <position position="416"/>
    </location>
    <ligand>
        <name>Zn(2+)</name>
        <dbReference type="ChEBI" id="CHEBI:29105"/>
        <label>2</label>
    </ligand>
</feature>
<dbReference type="GO" id="GO:0007165">
    <property type="term" value="P:signal transduction"/>
    <property type="evidence" value="ECO:0007669"/>
    <property type="project" value="InterPro"/>
</dbReference>
<evidence type="ECO:0000256" key="8">
    <source>
        <dbReference type="SAM" id="MobiDB-lite"/>
    </source>
</evidence>
<feature type="binding site" evidence="6">
    <location>
        <position position="527"/>
    </location>
    <ligand>
        <name>Zn(2+)</name>
        <dbReference type="ChEBI" id="CHEBI:29105"/>
        <label>1</label>
    </ligand>
</feature>
<dbReference type="GO" id="GO:0004114">
    <property type="term" value="F:3',5'-cyclic-nucleotide phosphodiesterase activity"/>
    <property type="evidence" value="ECO:0007669"/>
    <property type="project" value="InterPro"/>
</dbReference>
<evidence type="ECO:0000256" key="4">
    <source>
        <dbReference type="PIRSR" id="PIRSR623088-1"/>
    </source>
</evidence>
<evidence type="ECO:0000256" key="1">
    <source>
        <dbReference type="ARBA" id="ARBA00022535"/>
    </source>
</evidence>
<dbReference type="PROSITE" id="PS00126">
    <property type="entry name" value="PDEASE_I_1"/>
    <property type="match status" value="1"/>
</dbReference>
<evidence type="ECO:0000256" key="6">
    <source>
        <dbReference type="PIRSR" id="PIRSR623088-3"/>
    </source>
</evidence>
<feature type="binding site" evidence="5">
    <location>
        <position position="527"/>
    </location>
    <ligand>
        <name>AMP</name>
        <dbReference type="ChEBI" id="CHEBI:456215"/>
    </ligand>
</feature>
<feature type="active site" description="Proton donor" evidence="4">
    <location>
        <position position="376"/>
    </location>
</feature>
<evidence type="ECO:0000259" key="9">
    <source>
        <dbReference type="PROSITE" id="PS51845"/>
    </source>
</evidence>
<comment type="cofactor">
    <cofactor evidence="7">
        <name>a divalent metal cation</name>
        <dbReference type="ChEBI" id="CHEBI:60240"/>
    </cofactor>
    <text evidence="7">Binds 2 divalent metal cations per subunit. Site 1 may preferentially bind zinc ions, while site 2 has a preference for magnesium and/or manganese ions.</text>
</comment>
<feature type="binding site" evidence="5">
    <location>
        <position position="581"/>
    </location>
    <ligand>
        <name>AMP</name>
        <dbReference type="ChEBI" id="CHEBI:456215"/>
    </ligand>
</feature>
<dbReference type="SUPFAM" id="SSF55781">
    <property type="entry name" value="GAF domain-like"/>
    <property type="match status" value="1"/>
</dbReference>
<sequence length="674" mass="75606">MGATGGKVGKADSCCLPPITQRHRFSSVLSEAPDANEDDNLWRTSTFTWPFQNWRSAKEEIRSFQPHVGFLHVIASPATTLDKYISTVAQEVVRTVDAERCSLYFVNEVREEVCCVSVNDTEPFSLPWNTGVIGQCVTEKKVLNIVDAHHHATFDATIENLTGYVVGSMLCLPIMHMREEGVCIGAIQAMNKLGENKPSFTEHDALELKKITLLIGDSFYRQRWNALEDEASVGDLAALSLINYKSGYHARERDSNRRGGTRATTRSMRSVLKEETMSTVSDADNIHGMTIEQRIAELEDFMCKSPRSMNSCDQLPPSFATGMFDALAYQEQDLVPFVILALECSGCVEANGVPRAKLQPWAEACRRSYRPTNPFHNFHHGFSVFQFCHFQAVTKVRRFLTDLDLFGLLIAGLCHDLDHPAFTNSFMIASDHHLALTYNDRSVLENHHASLACHLLRGESTNIGSGLVAAEQRSLRHIVIEAILATDMAGHSELCRNVLTMDDLHDFDPKNHSDRKSLVSMLIHTSDLSAQCLPWKCASRWEGLISKEFSEQAEQERAVGLTPAPFMQFELDDIKHRSKLQCDFIDFVLIPLWGPYTHLIPDMRSSYEILLTNRSLYERRRTTGTDPEVEGASVKRLLSPGKVAGLSHHSPRSLQLPLPSISRPTSATRHRLNP</sequence>
<feature type="binding site" evidence="6">
    <location>
        <position position="380"/>
    </location>
    <ligand>
        <name>Zn(2+)</name>
        <dbReference type="ChEBI" id="CHEBI:29105"/>
        <label>1</label>
    </ligand>
</feature>
<dbReference type="SUPFAM" id="SSF109604">
    <property type="entry name" value="HD-domain/PDEase-like"/>
    <property type="match status" value="1"/>
</dbReference>
<dbReference type="InterPro" id="IPR036971">
    <property type="entry name" value="PDEase_catalytic_dom_sf"/>
</dbReference>
<keyword evidence="2 6" id="KW-0479">Metal-binding</keyword>
<dbReference type="InterPro" id="IPR003607">
    <property type="entry name" value="HD/PDEase_dom"/>
</dbReference>
<name>A0A7S1F3P1_NOCSC</name>
<comment type="similarity">
    <text evidence="7">Belongs to the cyclic nucleotide phosphodiesterase family.</text>
</comment>
<dbReference type="Gene3D" id="3.30.450.40">
    <property type="match status" value="1"/>
</dbReference>
<proteinExistence type="inferred from homology"/>
<dbReference type="EMBL" id="HBFQ01022011">
    <property type="protein sequence ID" value="CAD8841088.1"/>
    <property type="molecule type" value="Transcribed_RNA"/>
</dbReference>
<dbReference type="SMART" id="SM00065">
    <property type="entry name" value="GAF"/>
    <property type="match status" value="1"/>
</dbReference>
<dbReference type="PANTHER" id="PTHR11347">
    <property type="entry name" value="CYCLIC NUCLEOTIDE PHOSPHODIESTERASE"/>
    <property type="match status" value="1"/>
</dbReference>
<feature type="binding site" evidence="5">
    <location>
        <begin position="376"/>
        <end position="380"/>
    </location>
    <ligand>
        <name>AMP</name>
        <dbReference type="ChEBI" id="CHEBI:456215"/>
    </ligand>
</feature>
<gene>
    <name evidence="10" type="ORF">NSCI0253_LOCUS15436</name>
</gene>
<dbReference type="Pfam" id="PF00233">
    <property type="entry name" value="PDEase_I"/>
    <property type="match status" value="1"/>
</dbReference>
<evidence type="ECO:0000313" key="10">
    <source>
        <dbReference type="EMBL" id="CAD8841088.1"/>
    </source>
</evidence>
<dbReference type="GO" id="GO:0046872">
    <property type="term" value="F:metal ion binding"/>
    <property type="evidence" value="ECO:0007669"/>
    <property type="project" value="UniProtKB-KW"/>
</dbReference>
<evidence type="ECO:0000256" key="2">
    <source>
        <dbReference type="ARBA" id="ARBA00022723"/>
    </source>
</evidence>
<dbReference type="InterPro" id="IPR023088">
    <property type="entry name" value="PDEase"/>
</dbReference>
<evidence type="ECO:0000256" key="7">
    <source>
        <dbReference type="RuleBase" id="RU363067"/>
    </source>
</evidence>
<feature type="region of interest" description="Disordered" evidence="8">
    <location>
        <begin position="644"/>
        <end position="674"/>
    </location>
</feature>
<dbReference type="InterPro" id="IPR029016">
    <property type="entry name" value="GAF-like_dom_sf"/>
</dbReference>
<feature type="domain" description="PDEase" evidence="9">
    <location>
        <begin position="294"/>
        <end position="624"/>
    </location>
</feature>
<keyword evidence="3 7" id="KW-0378">Hydrolase</keyword>
<evidence type="ECO:0000256" key="5">
    <source>
        <dbReference type="PIRSR" id="PIRSR623088-2"/>
    </source>
</evidence>
<organism evidence="10">
    <name type="scientific">Noctiluca scintillans</name>
    <name type="common">Sea sparkle</name>
    <name type="synonym">Red tide dinoflagellate</name>
    <dbReference type="NCBI Taxonomy" id="2966"/>
    <lineage>
        <taxon>Eukaryota</taxon>
        <taxon>Sar</taxon>
        <taxon>Alveolata</taxon>
        <taxon>Dinophyceae</taxon>
        <taxon>Noctilucales</taxon>
        <taxon>Noctilucaceae</taxon>
        <taxon>Noctiluca</taxon>
    </lineage>
</organism>
<dbReference type="SMART" id="SM00471">
    <property type="entry name" value="HDc"/>
    <property type="match status" value="1"/>
</dbReference>
<keyword evidence="1" id="KW-0140">cGMP</keyword>
<dbReference type="CDD" id="cd00077">
    <property type="entry name" value="HDc"/>
    <property type="match status" value="1"/>
</dbReference>
<feature type="binding site" evidence="5">
    <location>
        <position position="416"/>
    </location>
    <ligand>
        <name>AMP</name>
        <dbReference type="ChEBI" id="CHEBI:456215"/>
    </ligand>
</feature>
<dbReference type="Pfam" id="PF01590">
    <property type="entry name" value="GAF"/>
    <property type="match status" value="1"/>
</dbReference>
<evidence type="ECO:0000256" key="3">
    <source>
        <dbReference type="ARBA" id="ARBA00022801"/>
    </source>
</evidence>
<dbReference type="InterPro" id="IPR003018">
    <property type="entry name" value="GAF"/>
</dbReference>
<feature type="binding site" evidence="6">
    <location>
        <position position="415"/>
    </location>
    <ligand>
        <name>Zn(2+)</name>
        <dbReference type="ChEBI" id="CHEBI:29105"/>
        <label>1</label>
    </ligand>
</feature>
<dbReference type="AlphaFoldDB" id="A0A7S1F3P1"/>
<dbReference type="InterPro" id="IPR023174">
    <property type="entry name" value="PDEase_CS"/>
</dbReference>
<reference evidence="10" key="1">
    <citation type="submission" date="2021-01" db="EMBL/GenBank/DDBJ databases">
        <authorList>
            <person name="Corre E."/>
            <person name="Pelletier E."/>
            <person name="Niang G."/>
            <person name="Scheremetjew M."/>
            <person name="Finn R."/>
            <person name="Kale V."/>
            <person name="Holt S."/>
            <person name="Cochrane G."/>
            <person name="Meng A."/>
            <person name="Brown T."/>
            <person name="Cohen L."/>
        </authorList>
    </citation>
    <scope>NUCLEOTIDE SEQUENCE</scope>
</reference>
<accession>A0A7S1F3P1</accession>
<dbReference type="Gene3D" id="1.10.1300.10">
    <property type="entry name" value="3'5'-cyclic nucleotide phosphodiesterase, catalytic domain"/>
    <property type="match status" value="1"/>
</dbReference>
<dbReference type="PRINTS" id="PR00387">
    <property type="entry name" value="PDIESTERASE1"/>
</dbReference>
<feature type="binding site" evidence="6">
    <location>
        <position position="416"/>
    </location>
    <ligand>
        <name>Zn(2+)</name>
        <dbReference type="ChEBI" id="CHEBI:29105"/>
        <label>1</label>
    </ligand>
</feature>
<dbReference type="InterPro" id="IPR002073">
    <property type="entry name" value="PDEase_catalytic_dom"/>
</dbReference>
<dbReference type="EC" id="3.1.4.-" evidence="7"/>